<evidence type="ECO:0000313" key="2">
    <source>
        <dbReference type="Proteomes" id="UP000675881"/>
    </source>
</evidence>
<accession>A0A7R8CJQ4</accession>
<dbReference type="EMBL" id="HG994593">
    <property type="protein sequence ID" value="CAF2843974.1"/>
    <property type="molecule type" value="Genomic_DNA"/>
</dbReference>
<proteinExistence type="predicted"/>
<protein>
    <submittedName>
        <fullName evidence="1">(salmon louse) hypothetical protein</fullName>
    </submittedName>
</protein>
<dbReference type="Proteomes" id="UP000675881">
    <property type="component" value="Chromosome 14"/>
</dbReference>
<organism evidence="1 2">
    <name type="scientific">Lepeophtheirus salmonis</name>
    <name type="common">Salmon louse</name>
    <name type="synonym">Caligus salmonis</name>
    <dbReference type="NCBI Taxonomy" id="72036"/>
    <lineage>
        <taxon>Eukaryota</taxon>
        <taxon>Metazoa</taxon>
        <taxon>Ecdysozoa</taxon>
        <taxon>Arthropoda</taxon>
        <taxon>Crustacea</taxon>
        <taxon>Multicrustacea</taxon>
        <taxon>Hexanauplia</taxon>
        <taxon>Copepoda</taxon>
        <taxon>Siphonostomatoida</taxon>
        <taxon>Caligidae</taxon>
        <taxon>Lepeophtheirus</taxon>
    </lineage>
</organism>
<keyword evidence="2" id="KW-1185">Reference proteome</keyword>
<dbReference type="PANTHER" id="PTHR45913:SF19">
    <property type="entry name" value="LOW QUALITY PROTEIN: ZINC FINGER BED DOMAIN-CONTAINING PROTEIN 5-LIKE"/>
    <property type="match status" value="1"/>
</dbReference>
<evidence type="ECO:0000313" key="1">
    <source>
        <dbReference type="EMBL" id="CAF2843974.1"/>
    </source>
</evidence>
<dbReference type="AlphaFoldDB" id="A0A7R8CJQ4"/>
<reference evidence="1" key="1">
    <citation type="submission" date="2021-02" db="EMBL/GenBank/DDBJ databases">
        <authorList>
            <person name="Bekaert M."/>
        </authorList>
    </citation>
    <scope>NUCLEOTIDE SEQUENCE</scope>
    <source>
        <strain evidence="1">IoA-00</strain>
    </source>
</reference>
<sequence>MPLSNNTVTRRIDEMGEDIETQLVEKLKSRYFSLQMDESTLRDSEVALLAYTRYIDKVEFAEEVLFCKSLEIPTSAADIYGKLTKYLHVNNIPMENIIYCAADGAPVMMCKEKAALN</sequence>
<name>A0A7R8CJQ4_LEPSM</name>
<dbReference type="OrthoDB" id="6379681at2759"/>
<gene>
    <name evidence="1" type="ORF">LSAA_4951</name>
</gene>
<dbReference type="PANTHER" id="PTHR45913">
    <property type="entry name" value="EPM2A-INTERACTING PROTEIN 1"/>
    <property type="match status" value="1"/>
</dbReference>